<feature type="transmembrane region" description="Helical" evidence="5">
    <location>
        <begin position="149"/>
        <end position="168"/>
    </location>
</feature>
<accession>A0ABY0IHS8</accession>
<feature type="transmembrane region" description="Helical" evidence="5">
    <location>
        <begin position="375"/>
        <end position="399"/>
    </location>
</feature>
<evidence type="ECO:0000256" key="4">
    <source>
        <dbReference type="ARBA" id="ARBA00023136"/>
    </source>
</evidence>
<dbReference type="CDD" id="cd01115">
    <property type="entry name" value="SLC13_permease"/>
    <property type="match status" value="1"/>
</dbReference>
<comment type="caution">
    <text evidence="6">The sequence shown here is derived from an EMBL/GenBank/DDBJ whole genome shotgun (WGS) entry which is preliminary data.</text>
</comment>
<evidence type="ECO:0000256" key="3">
    <source>
        <dbReference type="ARBA" id="ARBA00022989"/>
    </source>
</evidence>
<feature type="transmembrane region" description="Helical" evidence="5">
    <location>
        <begin position="88"/>
        <end position="107"/>
    </location>
</feature>
<keyword evidence="4 5" id="KW-0472">Membrane</keyword>
<dbReference type="Proteomes" id="UP000443582">
    <property type="component" value="Unassembled WGS sequence"/>
</dbReference>
<reference evidence="7" key="1">
    <citation type="journal article" date="2019" name="Int. J. Syst. Evol. Microbiol.">
        <title>Halobacteriovorax valvorus sp. nov., a novel prokaryotic predator isolated from coastal seawater of China.</title>
        <authorList>
            <person name="Chen M.-X."/>
        </authorList>
    </citation>
    <scope>NUCLEOTIDE SEQUENCE [LARGE SCALE GENOMIC DNA]</scope>
    <source>
        <strain evidence="7">BL9</strain>
    </source>
</reference>
<evidence type="ECO:0000256" key="1">
    <source>
        <dbReference type="ARBA" id="ARBA00004141"/>
    </source>
</evidence>
<keyword evidence="2 5" id="KW-0812">Transmembrane</keyword>
<evidence type="ECO:0000256" key="2">
    <source>
        <dbReference type="ARBA" id="ARBA00022692"/>
    </source>
</evidence>
<proteinExistence type="predicted"/>
<dbReference type="PANTHER" id="PTHR10283:SF82">
    <property type="entry name" value="SOLUTE CARRIER FAMILY 13 MEMBER 2"/>
    <property type="match status" value="1"/>
</dbReference>
<dbReference type="Pfam" id="PF00939">
    <property type="entry name" value="Na_sulph_symp"/>
    <property type="match status" value="1"/>
</dbReference>
<keyword evidence="7" id="KW-1185">Reference proteome</keyword>
<dbReference type="InterPro" id="IPR001898">
    <property type="entry name" value="SLC13A/DASS"/>
</dbReference>
<feature type="transmembrane region" description="Helical" evidence="5">
    <location>
        <begin position="343"/>
        <end position="363"/>
    </location>
</feature>
<feature type="transmembrane region" description="Helical" evidence="5">
    <location>
        <begin position="20"/>
        <end position="37"/>
    </location>
</feature>
<dbReference type="RefSeq" id="WP_114705447.1">
    <property type="nucleotide sequence ID" value="NZ_QDKL01000001.1"/>
</dbReference>
<evidence type="ECO:0000256" key="5">
    <source>
        <dbReference type="SAM" id="Phobius"/>
    </source>
</evidence>
<evidence type="ECO:0000313" key="7">
    <source>
        <dbReference type="Proteomes" id="UP000443582"/>
    </source>
</evidence>
<dbReference type="NCBIfam" id="TIGR00785">
    <property type="entry name" value="dass"/>
    <property type="match status" value="1"/>
</dbReference>
<feature type="transmembrane region" description="Helical" evidence="5">
    <location>
        <begin position="180"/>
        <end position="200"/>
    </location>
</feature>
<organism evidence="6 7">
    <name type="scientific">Halobacteriovorax vibrionivorans</name>
    <dbReference type="NCBI Taxonomy" id="2152716"/>
    <lineage>
        <taxon>Bacteria</taxon>
        <taxon>Pseudomonadati</taxon>
        <taxon>Bdellovibrionota</taxon>
        <taxon>Bacteriovoracia</taxon>
        <taxon>Bacteriovoracales</taxon>
        <taxon>Halobacteriovoraceae</taxon>
        <taxon>Halobacteriovorax</taxon>
    </lineage>
</organism>
<sequence>MIKSLYDEFRTEWKNNTAKSVIFQFLGIIAFFLVYTSNLPLEENAKKFLAIFSYVVVQWLLSSTTLFISGLMGVALTVLLGVISFEEAFSSFSSPIIFLFMGGFLLARAMEKLGLDRKISIAILSSKFINGSFNRTLAVIIVVTATFSMWVSNSATAAMMISIAFGILKSFKVKEDITKQYFLLIIGYAATVGGMATPIGSPPNLITMGLLEQHTGQSLTFWDWFKYGLPLSCGFMLILFLYAKSKITESIPKVDKKDLILSLGKDHKISNNEFRLMAIFSLTVFFWFAPTIATFVLGKANALTIYLHKYVTPAMVAIIASCSLFMFPIYSKTKLLEQEDIKKIDWGTLLLFASGLSLGTTLFKTGIAEYVGNNIITIFSNFSFSVILIFIVAITILLTELVSNTAAANILVPILIAAAAKVGFSTTTAAFVIAFSCNMAFMLPVATPPNAIVYGTGLVSMKKMIGFGAILNLIAFVVLCAIVAFF</sequence>
<keyword evidence="3 5" id="KW-1133">Transmembrane helix</keyword>
<evidence type="ECO:0000313" key="6">
    <source>
        <dbReference type="EMBL" id="RZF22502.1"/>
    </source>
</evidence>
<comment type="subcellular location">
    <subcellularLocation>
        <location evidence="1">Membrane</location>
        <topology evidence="1">Multi-pass membrane protein</topology>
    </subcellularLocation>
</comment>
<feature type="transmembrane region" description="Helical" evidence="5">
    <location>
        <begin position="49"/>
        <end position="82"/>
    </location>
</feature>
<name>A0ABY0IHS8_9BACT</name>
<feature type="transmembrane region" description="Helical" evidence="5">
    <location>
        <begin position="406"/>
        <end position="424"/>
    </location>
</feature>
<dbReference type="EMBL" id="QDKL01000001">
    <property type="protein sequence ID" value="RZF22502.1"/>
    <property type="molecule type" value="Genomic_DNA"/>
</dbReference>
<protein>
    <submittedName>
        <fullName evidence="6">SLC13/DASS family transporter</fullName>
    </submittedName>
</protein>
<feature type="transmembrane region" description="Helical" evidence="5">
    <location>
        <begin position="276"/>
        <end position="298"/>
    </location>
</feature>
<dbReference type="PANTHER" id="PTHR10283">
    <property type="entry name" value="SOLUTE CARRIER FAMILY 13 MEMBER"/>
    <property type="match status" value="1"/>
</dbReference>
<feature type="transmembrane region" description="Helical" evidence="5">
    <location>
        <begin position="310"/>
        <end position="331"/>
    </location>
</feature>
<feature type="transmembrane region" description="Helical" evidence="5">
    <location>
        <begin position="465"/>
        <end position="485"/>
    </location>
</feature>
<feature type="transmembrane region" description="Helical" evidence="5">
    <location>
        <begin position="224"/>
        <end position="243"/>
    </location>
</feature>
<gene>
    <name evidence="6" type="ORF">DAY19_01655</name>
</gene>